<organism evidence="8 9">
    <name type="scientific">Nocardiopsis exhalans</name>
    <dbReference type="NCBI Taxonomy" id="163604"/>
    <lineage>
        <taxon>Bacteria</taxon>
        <taxon>Bacillati</taxon>
        <taxon>Actinomycetota</taxon>
        <taxon>Actinomycetes</taxon>
        <taxon>Streptosporangiales</taxon>
        <taxon>Nocardiopsidaceae</taxon>
        <taxon>Nocardiopsis</taxon>
    </lineage>
</organism>
<dbReference type="InterPro" id="IPR012951">
    <property type="entry name" value="BBE"/>
</dbReference>
<evidence type="ECO:0000256" key="5">
    <source>
        <dbReference type="ARBA" id="ARBA00023002"/>
    </source>
</evidence>
<evidence type="ECO:0000256" key="3">
    <source>
        <dbReference type="ARBA" id="ARBA00022630"/>
    </source>
</evidence>
<dbReference type="SUPFAM" id="SSF56176">
    <property type="entry name" value="FAD-binding/transporter-associated domain-like"/>
    <property type="match status" value="1"/>
</dbReference>
<evidence type="ECO:0000256" key="6">
    <source>
        <dbReference type="SAM" id="MobiDB-lite"/>
    </source>
</evidence>
<dbReference type="PROSITE" id="PS00862">
    <property type="entry name" value="OX2_COVAL_FAD"/>
    <property type="match status" value="1"/>
</dbReference>
<proteinExistence type="inferred from homology"/>
<evidence type="ECO:0000259" key="7">
    <source>
        <dbReference type="PROSITE" id="PS51387"/>
    </source>
</evidence>
<dbReference type="RefSeq" id="WP_254421149.1">
    <property type="nucleotide sequence ID" value="NZ_BAAAJB010000046.1"/>
</dbReference>
<accession>A0ABY5DDF7</accession>
<protein>
    <submittedName>
        <fullName evidence="8">FAD-binding protein</fullName>
    </submittedName>
</protein>
<dbReference type="InterPro" id="IPR006094">
    <property type="entry name" value="Oxid_FAD_bind_N"/>
</dbReference>
<evidence type="ECO:0000256" key="2">
    <source>
        <dbReference type="ARBA" id="ARBA00005466"/>
    </source>
</evidence>
<dbReference type="InterPro" id="IPR050416">
    <property type="entry name" value="FAD-linked_Oxidoreductase"/>
</dbReference>
<feature type="domain" description="FAD-binding PCMH-type" evidence="7">
    <location>
        <begin position="77"/>
        <end position="257"/>
    </location>
</feature>
<evidence type="ECO:0000313" key="8">
    <source>
        <dbReference type="EMBL" id="USY22364.1"/>
    </source>
</evidence>
<reference evidence="8" key="1">
    <citation type="submission" date="2022-06" db="EMBL/GenBank/DDBJ databases">
        <authorList>
            <person name="Ping M."/>
        </authorList>
    </citation>
    <scope>NUCLEOTIDE SEQUENCE</scope>
    <source>
        <strain evidence="8">JCM11759T</strain>
    </source>
</reference>
<dbReference type="Proteomes" id="UP001055940">
    <property type="component" value="Chromosome"/>
</dbReference>
<dbReference type="PANTHER" id="PTHR42973">
    <property type="entry name" value="BINDING OXIDOREDUCTASE, PUTATIVE (AFU_ORTHOLOGUE AFUA_1G17690)-RELATED"/>
    <property type="match status" value="1"/>
</dbReference>
<evidence type="ECO:0000313" key="9">
    <source>
        <dbReference type="Proteomes" id="UP001055940"/>
    </source>
</evidence>
<evidence type="ECO:0000256" key="1">
    <source>
        <dbReference type="ARBA" id="ARBA00001974"/>
    </source>
</evidence>
<dbReference type="InterPro" id="IPR016166">
    <property type="entry name" value="FAD-bd_PCMH"/>
</dbReference>
<keyword evidence="3" id="KW-0285">Flavoprotein</keyword>
<evidence type="ECO:0000256" key="4">
    <source>
        <dbReference type="ARBA" id="ARBA00022827"/>
    </source>
</evidence>
<dbReference type="PANTHER" id="PTHR42973:SF39">
    <property type="entry name" value="FAD-BINDING PCMH-TYPE DOMAIN-CONTAINING PROTEIN"/>
    <property type="match status" value="1"/>
</dbReference>
<comment type="similarity">
    <text evidence="2">Belongs to the oxygen-dependent FAD-linked oxidoreductase family.</text>
</comment>
<keyword evidence="9" id="KW-1185">Reference proteome</keyword>
<dbReference type="Pfam" id="PF01565">
    <property type="entry name" value="FAD_binding_4"/>
    <property type="match status" value="1"/>
</dbReference>
<keyword evidence="5" id="KW-0560">Oxidoreductase</keyword>
<name>A0ABY5DDF7_9ACTN</name>
<dbReference type="Gene3D" id="3.40.462.20">
    <property type="match status" value="1"/>
</dbReference>
<dbReference type="InterPro" id="IPR006093">
    <property type="entry name" value="Oxy_OxRdtase_FAD_BS"/>
</dbReference>
<keyword evidence="4" id="KW-0274">FAD</keyword>
<dbReference type="PROSITE" id="PS51387">
    <property type="entry name" value="FAD_PCMH"/>
    <property type="match status" value="1"/>
</dbReference>
<dbReference type="InterPro" id="IPR016169">
    <property type="entry name" value="FAD-bd_PCMH_sub2"/>
</dbReference>
<feature type="compositionally biased region" description="Polar residues" evidence="6">
    <location>
        <begin position="1"/>
        <end position="23"/>
    </location>
</feature>
<dbReference type="Pfam" id="PF08031">
    <property type="entry name" value="BBE"/>
    <property type="match status" value="1"/>
</dbReference>
<feature type="region of interest" description="Disordered" evidence="6">
    <location>
        <begin position="1"/>
        <end position="63"/>
    </location>
</feature>
<gene>
    <name evidence="8" type="ORF">NE857_12570</name>
</gene>
<sequence length="553" mass="59348">MSDQTGARTFAHDTTGQEGQQPGSDVVESATVRPEPVGPDPVGQNAVDPGSAGPETVLPSDPRYDYLASRGRAYGRATGRPDRIHPVRSTDDVVAAVQRAVDDGLRLTVRSGGHCFEGFVDDPLVRVVIDTALMNDVSYDPAMGAFAVEAGARLGDVYRSLYIGWGVVVPAGESPEVGAGGHILGGGYGFLSRLHGLAADHLHAVEVVVVDASGRARAVVATRAADDPHRDLWWAHTGGGGGNFGVVTRYWLRSPEATGTDPARLLPAAPRAVDSFTATWDWSELDEASFARLVRNFGDWCERHSDADTPHAGIFATFYLNARSLGQVQIVGQHLSPENGGEALVREFVAAVGAGIGAAPVFETRRQSWLGFALTSFDGEMGRTKIKDAFLRRGFDDRQIAVLHRHLTDASTGAPFSTVALDTYGGRVNAVAEDATASAQRDSPLRTWAVIAWPEPEEDEQHLGWARSLFRELFADTGGVPAPRTGADGTFVNHPDADYADPRWNTSGIPWPTLYYKDNYPALRRVKAAWDPRNVFRHALSVEPAGDAVAPGE</sequence>
<comment type="cofactor">
    <cofactor evidence="1">
        <name>FAD</name>
        <dbReference type="ChEBI" id="CHEBI:57692"/>
    </cofactor>
</comment>
<dbReference type="InterPro" id="IPR036318">
    <property type="entry name" value="FAD-bd_PCMH-like_sf"/>
</dbReference>
<dbReference type="Gene3D" id="3.30.465.10">
    <property type="match status" value="1"/>
</dbReference>
<dbReference type="EMBL" id="CP099837">
    <property type="protein sequence ID" value="USY22364.1"/>
    <property type="molecule type" value="Genomic_DNA"/>
</dbReference>